<dbReference type="Proteomes" id="UP000823388">
    <property type="component" value="Chromosome 9K"/>
</dbReference>
<feature type="region of interest" description="Disordered" evidence="1">
    <location>
        <begin position="1"/>
        <end position="22"/>
    </location>
</feature>
<keyword evidence="2" id="KW-0472">Membrane</keyword>
<sequence length="112" mass="12101">MGLHHAQAQTTHHRRSIGEPRATATLRQSGTEMDVVGRRRYVEAVPRGLLVALVPAAAAAAMANGRRGVLVPVLARPRRRRLPERVGAVAALLQLARLVCACIWALVVVFVT</sequence>
<reference evidence="3" key="1">
    <citation type="submission" date="2020-05" db="EMBL/GenBank/DDBJ databases">
        <title>WGS assembly of Panicum virgatum.</title>
        <authorList>
            <person name="Lovell J.T."/>
            <person name="Jenkins J."/>
            <person name="Shu S."/>
            <person name="Juenger T.E."/>
            <person name="Schmutz J."/>
        </authorList>
    </citation>
    <scope>NUCLEOTIDE SEQUENCE</scope>
    <source>
        <strain evidence="3">AP13</strain>
    </source>
</reference>
<gene>
    <name evidence="3" type="ORF">PVAP13_9KG638433</name>
</gene>
<accession>A0A8T0NWU2</accession>
<keyword evidence="2" id="KW-1133">Transmembrane helix</keyword>
<keyword evidence="2" id="KW-0812">Transmembrane</keyword>
<evidence type="ECO:0000256" key="2">
    <source>
        <dbReference type="SAM" id="Phobius"/>
    </source>
</evidence>
<evidence type="ECO:0000256" key="1">
    <source>
        <dbReference type="SAM" id="MobiDB-lite"/>
    </source>
</evidence>
<evidence type="ECO:0000313" key="4">
    <source>
        <dbReference type="Proteomes" id="UP000823388"/>
    </source>
</evidence>
<comment type="caution">
    <text evidence="3">The sequence shown here is derived from an EMBL/GenBank/DDBJ whole genome shotgun (WGS) entry which is preliminary data.</text>
</comment>
<evidence type="ECO:0000313" key="3">
    <source>
        <dbReference type="EMBL" id="KAG2554057.1"/>
    </source>
</evidence>
<feature type="transmembrane region" description="Helical" evidence="2">
    <location>
        <begin position="86"/>
        <end position="111"/>
    </location>
</feature>
<protein>
    <submittedName>
        <fullName evidence="3">Uncharacterized protein</fullName>
    </submittedName>
</protein>
<name>A0A8T0NWU2_PANVG</name>
<keyword evidence="4" id="KW-1185">Reference proteome</keyword>
<organism evidence="3 4">
    <name type="scientific">Panicum virgatum</name>
    <name type="common">Blackwell switchgrass</name>
    <dbReference type="NCBI Taxonomy" id="38727"/>
    <lineage>
        <taxon>Eukaryota</taxon>
        <taxon>Viridiplantae</taxon>
        <taxon>Streptophyta</taxon>
        <taxon>Embryophyta</taxon>
        <taxon>Tracheophyta</taxon>
        <taxon>Spermatophyta</taxon>
        <taxon>Magnoliopsida</taxon>
        <taxon>Liliopsida</taxon>
        <taxon>Poales</taxon>
        <taxon>Poaceae</taxon>
        <taxon>PACMAD clade</taxon>
        <taxon>Panicoideae</taxon>
        <taxon>Panicodae</taxon>
        <taxon>Paniceae</taxon>
        <taxon>Panicinae</taxon>
        <taxon>Panicum</taxon>
        <taxon>Panicum sect. Hiantes</taxon>
    </lineage>
</organism>
<dbReference type="EMBL" id="CM029053">
    <property type="protein sequence ID" value="KAG2554057.1"/>
    <property type="molecule type" value="Genomic_DNA"/>
</dbReference>
<dbReference type="AlphaFoldDB" id="A0A8T0NWU2"/>
<proteinExistence type="predicted"/>